<sequence>MFQPSTVRDALRKDGVGSIPARGGAGLFVGLWGLSLVLMLGMFFFFFWKFAAERQALQEEAQRAEASLVALNQAIARFKEAEGSGDPNLFRALLPDEAPAAGRLGAWERLATAHHLTVLELELGAADHWPGWVEAAGTSERLRGRLWTLRLTGSRKDVDTFVKEVEAGQPLTAVVRSELRPRGKLPVSDPAAEVEAVLVLLEFGYAEAR</sequence>
<keyword evidence="1" id="KW-0175">Coiled coil</keyword>
<dbReference type="AlphaFoldDB" id="A0A947CVD8"/>
<organism evidence="3 4">
    <name type="scientific">Hydrogenibacillus schlegelii</name>
    <name type="common">Bacillus schlegelii</name>
    <dbReference type="NCBI Taxonomy" id="1484"/>
    <lineage>
        <taxon>Bacteria</taxon>
        <taxon>Bacillati</taxon>
        <taxon>Bacillota</taxon>
        <taxon>Bacilli</taxon>
        <taxon>Bacillales</taxon>
        <taxon>Bacillales Family X. Incertae Sedis</taxon>
        <taxon>Hydrogenibacillus</taxon>
    </lineage>
</organism>
<evidence type="ECO:0000256" key="2">
    <source>
        <dbReference type="SAM" id="Phobius"/>
    </source>
</evidence>
<evidence type="ECO:0000256" key="1">
    <source>
        <dbReference type="SAM" id="Coils"/>
    </source>
</evidence>
<accession>A0A947CVD8</accession>
<feature type="coiled-coil region" evidence="1">
    <location>
        <begin position="54"/>
        <end position="81"/>
    </location>
</feature>
<reference evidence="3" key="1">
    <citation type="journal article" date="2021" name="Microbiology">
        <title>Metagenomic Analysis of the Microbial Community in the Underground Coal Fire Area (Kemerovo Region, Russia) Revealed Predominance of Thermophilic Members of the Phyla Deinococcus-thermus, Aquificae, and Firmicutes.</title>
        <authorList>
            <person name="Kadnikov V."/>
            <person name="Mardanov A.V."/>
            <person name="Beletsky A.V."/>
            <person name="Karnachuk O.V."/>
            <person name="Ravin N.V."/>
        </authorList>
    </citation>
    <scope>NUCLEOTIDE SEQUENCE</scope>
    <source>
        <strain evidence="3">RBS10-49</strain>
    </source>
</reference>
<gene>
    <name evidence="3" type="ORF">KM312_00080</name>
</gene>
<keyword evidence="2" id="KW-0472">Membrane</keyword>
<name>A0A947CVD8_HYDSH</name>
<keyword evidence="2" id="KW-1133">Transmembrane helix</keyword>
<comment type="caution">
    <text evidence="3">The sequence shown here is derived from an EMBL/GenBank/DDBJ whole genome shotgun (WGS) entry which is preliminary data.</text>
</comment>
<protein>
    <submittedName>
        <fullName evidence="3">Uncharacterized protein</fullName>
    </submittedName>
</protein>
<keyword evidence="2" id="KW-0812">Transmembrane</keyword>
<feature type="transmembrane region" description="Helical" evidence="2">
    <location>
        <begin position="25"/>
        <end position="48"/>
    </location>
</feature>
<proteinExistence type="predicted"/>
<dbReference type="Proteomes" id="UP000748108">
    <property type="component" value="Unassembled WGS sequence"/>
</dbReference>
<evidence type="ECO:0000313" key="4">
    <source>
        <dbReference type="Proteomes" id="UP000748108"/>
    </source>
</evidence>
<dbReference type="EMBL" id="JAHHQF010000002">
    <property type="protein sequence ID" value="MBT9281067.1"/>
    <property type="molecule type" value="Genomic_DNA"/>
</dbReference>
<evidence type="ECO:0000313" key="3">
    <source>
        <dbReference type="EMBL" id="MBT9281067.1"/>
    </source>
</evidence>